<comment type="similarity">
    <text evidence="2 5">Belongs to the flagella basal body rod proteins family.</text>
</comment>
<evidence type="ECO:0000256" key="3">
    <source>
        <dbReference type="ARBA" id="ARBA00019015"/>
    </source>
</evidence>
<feature type="domain" description="Flagellar basal body rod protein N-terminal" evidence="7">
    <location>
        <begin position="7"/>
        <end position="37"/>
    </location>
</feature>
<dbReference type="EMBL" id="JAUSVS010000002">
    <property type="protein sequence ID" value="MDQ0463333.1"/>
    <property type="molecule type" value="Genomic_DNA"/>
</dbReference>
<dbReference type="Pfam" id="PF00460">
    <property type="entry name" value="Flg_bb_rod"/>
    <property type="match status" value="1"/>
</dbReference>
<evidence type="ECO:0000259" key="7">
    <source>
        <dbReference type="Pfam" id="PF00460"/>
    </source>
</evidence>
<evidence type="ECO:0000256" key="4">
    <source>
        <dbReference type="ARBA" id="ARBA00023143"/>
    </source>
</evidence>
<dbReference type="InterPro" id="IPR019776">
    <property type="entry name" value="Flagellar_basal_body_rod_CS"/>
</dbReference>
<dbReference type="PANTHER" id="PTHR30435">
    <property type="entry name" value="FLAGELLAR PROTEIN"/>
    <property type="match status" value="1"/>
</dbReference>
<dbReference type="RefSeq" id="WP_307347098.1">
    <property type="nucleotide sequence ID" value="NZ_JAUSVS010000002.1"/>
</dbReference>
<dbReference type="Pfam" id="PF22692">
    <property type="entry name" value="LlgE_F_G_D1"/>
    <property type="match status" value="1"/>
</dbReference>
<evidence type="ECO:0000259" key="8">
    <source>
        <dbReference type="Pfam" id="PF06429"/>
    </source>
</evidence>
<evidence type="ECO:0000313" key="12">
    <source>
        <dbReference type="Proteomes" id="UP001228905"/>
    </source>
</evidence>
<feature type="signal peptide" evidence="6">
    <location>
        <begin position="1"/>
        <end position="22"/>
    </location>
</feature>
<keyword evidence="11" id="KW-0282">Flagellum</keyword>
<evidence type="ECO:0000256" key="2">
    <source>
        <dbReference type="ARBA" id="ARBA00009677"/>
    </source>
</evidence>
<gene>
    <name evidence="11" type="ORF">QO010_001104</name>
</gene>
<feature type="domain" description="Flagellar hook protein FlgE D2" evidence="9">
    <location>
        <begin position="211"/>
        <end position="347"/>
    </location>
</feature>
<accession>A0ABU0IQ86</accession>
<dbReference type="InterPro" id="IPR053967">
    <property type="entry name" value="LlgE_F_G-like_D1"/>
</dbReference>
<dbReference type="InterPro" id="IPR010930">
    <property type="entry name" value="Flg_bb/hook_C_dom"/>
</dbReference>
<name>A0ABU0IQ86_9CAUL</name>
<dbReference type="NCBIfam" id="TIGR03506">
    <property type="entry name" value="FlgEFG_subfam"/>
    <property type="match status" value="1"/>
</dbReference>
<keyword evidence="4 5" id="KW-0975">Bacterial flagellum</keyword>
<feature type="domain" description="Flagellar basal-body/hook protein C-terminal" evidence="8">
    <location>
        <begin position="423"/>
        <end position="466"/>
    </location>
</feature>
<evidence type="ECO:0000313" key="11">
    <source>
        <dbReference type="EMBL" id="MDQ0463333.1"/>
    </source>
</evidence>
<comment type="function">
    <text evidence="5">A flexible structure which links the flagellar filament to the drive apparatus in the basal body.</text>
</comment>
<dbReference type="InterPro" id="IPR001444">
    <property type="entry name" value="Flag_bb_rod_N"/>
</dbReference>
<dbReference type="InterPro" id="IPR037925">
    <property type="entry name" value="FlgE/F/G-like"/>
</dbReference>
<feature type="chain" id="PRO_5046824427" description="Flagellar hook protein FlgE" evidence="6">
    <location>
        <begin position="23"/>
        <end position="468"/>
    </location>
</feature>
<evidence type="ECO:0000256" key="6">
    <source>
        <dbReference type="SAM" id="SignalP"/>
    </source>
</evidence>
<feature type="domain" description="Flagellar hook protein FlgE/F/G-like D1" evidence="10">
    <location>
        <begin position="86"/>
        <end position="157"/>
    </location>
</feature>
<dbReference type="Pfam" id="PF07559">
    <property type="entry name" value="FlgE_D2"/>
    <property type="match status" value="1"/>
</dbReference>
<keyword evidence="12" id="KW-1185">Reference proteome</keyword>
<keyword evidence="11" id="KW-0966">Cell projection</keyword>
<organism evidence="11 12">
    <name type="scientific">Caulobacter ginsengisoli</name>
    <dbReference type="NCBI Taxonomy" id="400775"/>
    <lineage>
        <taxon>Bacteria</taxon>
        <taxon>Pseudomonadati</taxon>
        <taxon>Pseudomonadota</taxon>
        <taxon>Alphaproteobacteria</taxon>
        <taxon>Caulobacterales</taxon>
        <taxon>Caulobacteraceae</taxon>
        <taxon>Caulobacter</taxon>
    </lineage>
</organism>
<evidence type="ECO:0000256" key="1">
    <source>
        <dbReference type="ARBA" id="ARBA00004117"/>
    </source>
</evidence>
<dbReference type="Pfam" id="PF06429">
    <property type="entry name" value="Flg_bbr_C"/>
    <property type="match status" value="1"/>
</dbReference>
<proteinExistence type="inferred from homology"/>
<protein>
    <recommendedName>
        <fullName evidence="3 5">Flagellar hook protein FlgE</fullName>
    </recommendedName>
</protein>
<dbReference type="SUPFAM" id="SSF117143">
    <property type="entry name" value="Flagellar hook protein flgE"/>
    <property type="match status" value="1"/>
</dbReference>
<keyword evidence="6" id="KW-0732">Signal</keyword>
<evidence type="ECO:0000256" key="5">
    <source>
        <dbReference type="RuleBase" id="RU362116"/>
    </source>
</evidence>
<evidence type="ECO:0000259" key="9">
    <source>
        <dbReference type="Pfam" id="PF07559"/>
    </source>
</evidence>
<dbReference type="Proteomes" id="UP001228905">
    <property type="component" value="Unassembled WGS sequence"/>
</dbReference>
<reference evidence="11 12" key="1">
    <citation type="submission" date="2023-07" db="EMBL/GenBank/DDBJ databases">
        <title>Genomic Encyclopedia of Type Strains, Phase IV (KMG-IV): sequencing the most valuable type-strain genomes for metagenomic binning, comparative biology and taxonomic classification.</title>
        <authorList>
            <person name="Goeker M."/>
        </authorList>
    </citation>
    <scope>NUCLEOTIDE SEQUENCE [LARGE SCALE GENOMIC DNA]</scope>
    <source>
        <strain evidence="11 12">DSM 18695</strain>
    </source>
</reference>
<sequence length="468" mass="48152">MSINSAMLAGVSGLVANSSALAAISDNIANVNTVGYKRSSANFSTLVSSRGATSSYAAGGVLAKTRTYISQQGLSQQSTNTTDMSISGQGFFVTTDKPEGLTSADARSFTRAGAFALDNLGYLKNDAGQYLQGWLVDDAGVITTDPSDLTRLSSINVANVGGAAEKTTRAAITANLQSSQVQSAQLGAYNAATNSMAMYDPDANVGVKPDFSMQVPVSDSKGGKRTIQLDMLKSSVPNQWYAEIRAVPASDVETGAGLSNGQIKTGIIAFTSDGRLDAAATTLFPDPDNPILSFGDSLGAAPAAGEVKWATGLGVDGQDIRLDLGGGAGGLTQYDSQSVLQAVTTNGTAFGNLTNIEVDDKGFVTAIFDNGITRKIAQVAIATFANPDGLKSVNGNSFRVSQGSGTYNLKSAGEGGAGLIAPSSLEASTVDLSSEFTGLITTQRAYSASSKIITTADQMLEELLNIKR</sequence>
<evidence type="ECO:0000259" key="10">
    <source>
        <dbReference type="Pfam" id="PF22692"/>
    </source>
</evidence>
<dbReference type="InterPro" id="IPR011491">
    <property type="entry name" value="FlgE_D2"/>
</dbReference>
<dbReference type="Gene3D" id="2.60.98.20">
    <property type="entry name" value="Flagellar hook protein FlgE"/>
    <property type="match status" value="1"/>
</dbReference>
<dbReference type="InterPro" id="IPR037058">
    <property type="entry name" value="Falgellar_hook_FlgE_sf"/>
</dbReference>
<comment type="caution">
    <text evidence="11">The sequence shown here is derived from an EMBL/GenBank/DDBJ whole genome shotgun (WGS) entry which is preliminary data.</text>
</comment>
<comment type="subcellular location">
    <subcellularLocation>
        <location evidence="1 5">Bacterial flagellum basal body</location>
    </subcellularLocation>
</comment>
<dbReference type="PROSITE" id="PS00588">
    <property type="entry name" value="FLAGELLA_BB_ROD"/>
    <property type="match status" value="1"/>
</dbReference>
<dbReference type="PANTHER" id="PTHR30435:SF1">
    <property type="entry name" value="FLAGELLAR HOOK PROTEIN FLGE"/>
    <property type="match status" value="1"/>
</dbReference>
<dbReference type="InterPro" id="IPR020013">
    <property type="entry name" value="Flagellar_FlgE/F/G"/>
</dbReference>
<keyword evidence="11" id="KW-0969">Cilium</keyword>